<dbReference type="EMBL" id="QBLH01003003">
    <property type="protein sequence ID" value="TGZ46006.1"/>
    <property type="molecule type" value="Genomic_DNA"/>
</dbReference>
<protein>
    <submittedName>
        <fullName evidence="1">Uncharacterized protein</fullName>
    </submittedName>
</protein>
<name>A0A4S2KB33_9HYME</name>
<evidence type="ECO:0000313" key="1">
    <source>
        <dbReference type="EMBL" id="TGZ46006.1"/>
    </source>
</evidence>
<keyword evidence="2" id="KW-1185">Reference proteome</keyword>
<evidence type="ECO:0000313" key="2">
    <source>
        <dbReference type="Proteomes" id="UP000310200"/>
    </source>
</evidence>
<sequence>MMRQRQRDIIAFQRPGKWKLYLCIQERRGNLSDQSQTFAHRIVSIVDAIISAMCKLCDCGRHQINKRVRHRADRGFPSNGHWGHWGDRRCWCGDWTLEC</sequence>
<proteinExistence type="predicted"/>
<reference evidence="1 2" key="1">
    <citation type="journal article" date="2019" name="Philos. Trans. R. Soc. Lond., B, Biol. Sci.">
        <title>Ant behaviour and brain gene expression of defending hosts depend on the ecological success of the intruding social parasite.</title>
        <authorList>
            <person name="Kaur R."/>
            <person name="Stoldt M."/>
            <person name="Jongepier E."/>
            <person name="Feldmeyer B."/>
            <person name="Menzel F."/>
            <person name="Bornberg-Bauer E."/>
            <person name="Foitzik S."/>
        </authorList>
    </citation>
    <scope>NUCLEOTIDE SEQUENCE [LARGE SCALE GENOMIC DNA]</scope>
    <source>
        <tissue evidence="1">Whole body</tissue>
    </source>
</reference>
<gene>
    <name evidence="1" type="ORF">DBV15_08810</name>
</gene>
<organism evidence="1 2">
    <name type="scientific">Temnothorax longispinosus</name>
    <dbReference type="NCBI Taxonomy" id="300112"/>
    <lineage>
        <taxon>Eukaryota</taxon>
        <taxon>Metazoa</taxon>
        <taxon>Ecdysozoa</taxon>
        <taxon>Arthropoda</taxon>
        <taxon>Hexapoda</taxon>
        <taxon>Insecta</taxon>
        <taxon>Pterygota</taxon>
        <taxon>Neoptera</taxon>
        <taxon>Endopterygota</taxon>
        <taxon>Hymenoptera</taxon>
        <taxon>Apocrita</taxon>
        <taxon>Aculeata</taxon>
        <taxon>Formicoidea</taxon>
        <taxon>Formicidae</taxon>
        <taxon>Myrmicinae</taxon>
        <taxon>Temnothorax</taxon>
    </lineage>
</organism>
<dbReference type="Proteomes" id="UP000310200">
    <property type="component" value="Unassembled WGS sequence"/>
</dbReference>
<accession>A0A4S2KB33</accession>
<comment type="caution">
    <text evidence="1">The sequence shown here is derived from an EMBL/GenBank/DDBJ whole genome shotgun (WGS) entry which is preliminary data.</text>
</comment>
<dbReference type="AlphaFoldDB" id="A0A4S2KB33"/>